<sequence>MASFRSQTVPIDPTISDDLEYMKAENQRLKDEISQLKALFQNINVNQANSQANTSFQNPSTPSPRCKGGPRKSIRPEKLQSSKPSADFDLDHVELGHLNQKLLNSCYTLARVLMNRGNAKSLVPNPPTEAERQVVEGFFNVSPEPPSDAASHQL</sequence>
<proteinExistence type="predicted"/>
<dbReference type="OrthoDB" id="2516184at2759"/>
<evidence type="ECO:0000313" key="3">
    <source>
        <dbReference type="EMBL" id="MBW0509313.1"/>
    </source>
</evidence>
<evidence type="ECO:0000313" key="4">
    <source>
        <dbReference type="Proteomes" id="UP000765509"/>
    </source>
</evidence>
<dbReference type="Proteomes" id="UP000765509">
    <property type="component" value="Unassembled WGS sequence"/>
</dbReference>
<name>A0A9Q3DWQ4_9BASI</name>
<organism evidence="3 4">
    <name type="scientific">Austropuccinia psidii MF-1</name>
    <dbReference type="NCBI Taxonomy" id="1389203"/>
    <lineage>
        <taxon>Eukaryota</taxon>
        <taxon>Fungi</taxon>
        <taxon>Dikarya</taxon>
        <taxon>Basidiomycota</taxon>
        <taxon>Pucciniomycotina</taxon>
        <taxon>Pucciniomycetes</taxon>
        <taxon>Pucciniales</taxon>
        <taxon>Sphaerophragmiaceae</taxon>
        <taxon>Austropuccinia</taxon>
    </lineage>
</organism>
<dbReference type="EMBL" id="AVOT02020872">
    <property type="protein sequence ID" value="MBW0509313.1"/>
    <property type="molecule type" value="Genomic_DNA"/>
</dbReference>
<feature type="compositionally biased region" description="Polar residues" evidence="2">
    <location>
        <begin position="50"/>
        <end position="60"/>
    </location>
</feature>
<keyword evidence="1" id="KW-0175">Coiled coil</keyword>
<dbReference type="AlphaFoldDB" id="A0A9Q3DWQ4"/>
<gene>
    <name evidence="3" type="ORF">O181_049028</name>
</gene>
<comment type="caution">
    <text evidence="3">The sequence shown here is derived from an EMBL/GenBank/DDBJ whole genome shotgun (WGS) entry which is preliminary data.</text>
</comment>
<reference evidence="3" key="1">
    <citation type="submission" date="2021-03" db="EMBL/GenBank/DDBJ databases">
        <title>Draft genome sequence of rust myrtle Austropuccinia psidii MF-1, a brazilian biotype.</title>
        <authorList>
            <person name="Quecine M.C."/>
            <person name="Pachon D.M.R."/>
            <person name="Bonatelli M.L."/>
            <person name="Correr F.H."/>
            <person name="Franceschini L.M."/>
            <person name="Leite T.F."/>
            <person name="Margarido G.R.A."/>
            <person name="Almeida C.A."/>
            <person name="Ferrarezi J.A."/>
            <person name="Labate C.A."/>
        </authorList>
    </citation>
    <scope>NUCLEOTIDE SEQUENCE</scope>
    <source>
        <strain evidence="3">MF-1</strain>
    </source>
</reference>
<evidence type="ECO:0000256" key="1">
    <source>
        <dbReference type="SAM" id="Coils"/>
    </source>
</evidence>
<evidence type="ECO:0000256" key="2">
    <source>
        <dbReference type="SAM" id="MobiDB-lite"/>
    </source>
</evidence>
<feature type="coiled-coil region" evidence="1">
    <location>
        <begin position="19"/>
        <end position="46"/>
    </location>
</feature>
<accession>A0A9Q3DWQ4</accession>
<protein>
    <submittedName>
        <fullName evidence="3">Uncharacterized protein</fullName>
    </submittedName>
</protein>
<keyword evidence="4" id="KW-1185">Reference proteome</keyword>
<feature type="region of interest" description="Disordered" evidence="2">
    <location>
        <begin position="50"/>
        <end position="85"/>
    </location>
</feature>